<dbReference type="AlphaFoldDB" id="A0A9P6Q817"/>
<sequence length="568" mass="59298">MGTPPGIASLLRWDKTSLPTEISNSGPAARTGFCFTWDEASSAFYLFGGETPTSRFNDAYSLQGDDRGVWRWTVLDTPPNITRRVNAACAVHNNQLILWGGTGNISDIEADAIVLSSLNGGPGGGGVNVDPEPNNDSPSSSPPLGAIIGGTVGGLALLLLLGFGMVMFCRRKKRNAGHHRRGKAVSGDHDVYETKSRSMPSGGVVDGSSHGDGDGGGAVVPLVPSPFEIDQDDGSMGPYSRSINARSPTESSSFTAASTLHYPPHHQPLMDHAMVPAISSPEYLSHSASPSPPLPPIMTSQPFGYHQHQYPYATSSSSSSPLQGSPSHRLSLSAPLPLPTEVEIQSRAIPSSGNNNGNGVVTPHQRFEPHGVPYTMTNAPPPLPPPSSRPMYGSGGPPFTQASMSAPTSAPFPGSTSVHNPMSPPSPPPPPPSSSQEPEWDVLIPVTDEDDMSTQAALGMTSSVRGLSASHREFKHELPDSDVEEDDNDEGDATAGMSTAVSATGKKLGGGGPKHGKPGSTAAETFGRRSSVSSLASHPESESGIGFLELWVPPADEPPVPPVPQSHR</sequence>
<feature type="region of interest" description="Disordered" evidence="1">
    <location>
        <begin position="124"/>
        <end position="143"/>
    </location>
</feature>
<dbReference type="Proteomes" id="UP000807716">
    <property type="component" value="Unassembled WGS sequence"/>
</dbReference>
<dbReference type="EMBL" id="JAAAJB010000233">
    <property type="protein sequence ID" value="KAG0260936.1"/>
    <property type="molecule type" value="Genomic_DNA"/>
</dbReference>
<dbReference type="Gene3D" id="2.120.10.80">
    <property type="entry name" value="Kelch-type beta propeller"/>
    <property type="match status" value="1"/>
</dbReference>
<feature type="compositionally biased region" description="Polar residues" evidence="1">
    <location>
        <begin position="453"/>
        <end position="465"/>
    </location>
</feature>
<evidence type="ECO:0000313" key="3">
    <source>
        <dbReference type="EMBL" id="KAG0260936.1"/>
    </source>
</evidence>
<dbReference type="OrthoDB" id="45365at2759"/>
<protein>
    <submittedName>
        <fullName evidence="3">Uncharacterized protein</fullName>
    </submittedName>
</protein>
<dbReference type="SUPFAM" id="SSF117281">
    <property type="entry name" value="Kelch motif"/>
    <property type="match status" value="1"/>
</dbReference>
<feature type="compositionally biased region" description="Pro residues" evidence="1">
    <location>
        <begin position="379"/>
        <end position="388"/>
    </location>
</feature>
<feature type="compositionally biased region" description="Polar residues" evidence="1">
    <location>
        <begin position="400"/>
        <end position="420"/>
    </location>
</feature>
<gene>
    <name evidence="3" type="ORF">DFQ27_003260</name>
</gene>
<feature type="compositionally biased region" description="Pro residues" evidence="1">
    <location>
        <begin position="555"/>
        <end position="568"/>
    </location>
</feature>
<feature type="compositionally biased region" description="Low complexity" evidence="1">
    <location>
        <begin position="315"/>
        <end position="327"/>
    </location>
</feature>
<evidence type="ECO:0000256" key="2">
    <source>
        <dbReference type="SAM" id="Phobius"/>
    </source>
</evidence>
<evidence type="ECO:0000313" key="4">
    <source>
        <dbReference type="Proteomes" id="UP000807716"/>
    </source>
</evidence>
<reference evidence="3" key="1">
    <citation type="journal article" date="2020" name="Fungal Divers.">
        <title>Resolving the Mortierellaceae phylogeny through synthesis of multi-gene phylogenetics and phylogenomics.</title>
        <authorList>
            <person name="Vandepol N."/>
            <person name="Liber J."/>
            <person name="Desiro A."/>
            <person name="Na H."/>
            <person name="Kennedy M."/>
            <person name="Barry K."/>
            <person name="Grigoriev I.V."/>
            <person name="Miller A.N."/>
            <person name="O'Donnell K."/>
            <person name="Stajich J.E."/>
            <person name="Bonito G."/>
        </authorList>
    </citation>
    <scope>NUCLEOTIDE SEQUENCE</scope>
    <source>
        <strain evidence="3">BC1065</strain>
    </source>
</reference>
<feature type="compositionally biased region" description="Acidic residues" evidence="1">
    <location>
        <begin position="480"/>
        <end position="492"/>
    </location>
</feature>
<keyword evidence="2" id="KW-1133">Transmembrane helix</keyword>
<proteinExistence type="predicted"/>
<feature type="compositionally biased region" description="Pro residues" evidence="1">
    <location>
        <begin position="422"/>
        <end position="433"/>
    </location>
</feature>
<feature type="compositionally biased region" description="Low complexity" evidence="1">
    <location>
        <begin position="128"/>
        <end position="143"/>
    </location>
</feature>
<keyword evidence="2" id="KW-0472">Membrane</keyword>
<feature type="region of interest" description="Disordered" evidence="1">
    <location>
        <begin position="347"/>
        <end position="568"/>
    </location>
</feature>
<feature type="transmembrane region" description="Helical" evidence="2">
    <location>
        <begin position="144"/>
        <end position="169"/>
    </location>
</feature>
<feature type="compositionally biased region" description="Basic and acidic residues" evidence="1">
    <location>
        <begin position="186"/>
        <end position="196"/>
    </location>
</feature>
<dbReference type="InterPro" id="IPR015915">
    <property type="entry name" value="Kelch-typ_b-propeller"/>
</dbReference>
<comment type="caution">
    <text evidence="3">The sequence shown here is derived from an EMBL/GenBank/DDBJ whole genome shotgun (WGS) entry which is preliminary data.</text>
</comment>
<name>A0A9P6Q817_9FUNG</name>
<organism evidence="3 4">
    <name type="scientific">Actinomortierella ambigua</name>
    <dbReference type="NCBI Taxonomy" id="1343610"/>
    <lineage>
        <taxon>Eukaryota</taxon>
        <taxon>Fungi</taxon>
        <taxon>Fungi incertae sedis</taxon>
        <taxon>Mucoromycota</taxon>
        <taxon>Mortierellomycotina</taxon>
        <taxon>Mortierellomycetes</taxon>
        <taxon>Mortierellales</taxon>
        <taxon>Mortierellaceae</taxon>
        <taxon>Actinomortierella</taxon>
    </lineage>
</organism>
<feature type="region of interest" description="Disordered" evidence="1">
    <location>
        <begin position="176"/>
        <end position="214"/>
    </location>
</feature>
<accession>A0A9P6Q817</accession>
<keyword evidence="4" id="KW-1185">Reference proteome</keyword>
<feature type="region of interest" description="Disordered" evidence="1">
    <location>
        <begin position="282"/>
        <end position="334"/>
    </location>
</feature>
<evidence type="ECO:0000256" key="1">
    <source>
        <dbReference type="SAM" id="MobiDB-lite"/>
    </source>
</evidence>
<keyword evidence="2" id="KW-0812">Transmembrane</keyword>
<feature type="compositionally biased region" description="Basic and acidic residues" evidence="1">
    <location>
        <begin position="470"/>
        <end position="479"/>
    </location>
</feature>